<name>A0A9D4PUE8_RHISA</name>
<sequence length="88" mass="9466">MEGGADPIATQSVGEDEIVVDSAWVAASLKADGYEVIVDADSLVLQPRLRLKRALVVSLANQHRLRLNRAMLEKFKGSGVGHLVLNEG</sequence>
<protein>
    <submittedName>
        <fullName evidence="1">Uncharacterized protein</fullName>
    </submittedName>
</protein>
<accession>A0A9D4PUE8</accession>
<dbReference type="Proteomes" id="UP000821837">
    <property type="component" value="Unassembled WGS sequence"/>
</dbReference>
<dbReference type="AlphaFoldDB" id="A0A9D4PUE8"/>
<evidence type="ECO:0000313" key="2">
    <source>
        <dbReference type="Proteomes" id="UP000821837"/>
    </source>
</evidence>
<organism evidence="1 2">
    <name type="scientific">Rhipicephalus sanguineus</name>
    <name type="common">Brown dog tick</name>
    <name type="synonym">Ixodes sanguineus</name>
    <dbReference type="NCBI Taxonomy" id="34632"/>
    <lineage>
        <taxon>Eukaryota</taxon>
        <taxon>Metazoa</taxon>
        <taxon>Ecdysozoa</taxon>
        <taxon>Arthropoda</taxon>
        <taxon>Chelicerata</taxon>
        <taxon>Arachnida</taxon>
        <taxon>Acari</taxon>
        <taxon>Parasitiformes</taxon>
        <taxon>Ixodida</taxon>
        <taxon>Ixodoidea</taxon>
        <taxon>Ixodidae</taxon>
        <taxon>Rhipicephalinae</taxon>
        <taxon>Rhipicephalus</taxon>
        <taxon>Rhipicephalus</taxon>
    </lineage>
</organism>
<keyword evidence="2" id="KW-1185">Reference proteome</keyword>
<dbReference type="EMBL" id="JABSTV010001250">
    <property type="protein sequence ID" value="KAH7955920.1"/>
    <property type="molecule type" value="Genomic_DNA"/>
</dbReference>
<evidence type="ECO:0000313" key="1">
    <source>
        <dbReference type="EMBL" id="KAH7955920.1"/>
    </source>
</evidence>
<proteinExistence type="predicted"/>
<gene>
    <name evidence="1" type="ORF">HPB52_005145</name>
</gene>
<reference evidence="1" key="2">
    <citation type="submission" date="2021-09" db="EMBL/GenBank/DDBJ databases">
        <authorList>
            <person name="Jia N."/>
            <person name="Wang J."/>
            <person name="Shi W."/>
            <person name="Du L."/>
            <person name="Sun Y."/>
            <person name="Zhan W."/>
            <person name="Jiang J."/>
            <person name="Wang Q."/>
            <person name="Zhang B."/>
            <person name="Ji P."/>
            <person name="Sakyi L.B."/>
            <person name="Cui X."/>
            <person name="Yuan T."/>
            <person name="Jiang B."/>
            <person name="Yang W."/>
            <person name="Lam T.T.-Y."/>
            <person name="Chang Q."/>
            <person name="Ding S."/>
            <person name="Wang X."/>
            <person name="Zhu J."/>
            <person name="Ruan X."/>
            <person name="Zhao L."/>
            <person name="Wei J."/>
            <person name="Que T."/>
            <person name="Du C."/>
            <person name="Cheng J."/>
            <person name="Dai P."/>
            <person name="Han X."/>
            <person name="Huang E."/>
            <person name="Gao Y."/>
            <person name="Liu J."/>
            <person name="Shao H."/>
            <person name="Ye R."/>
            <person name="Li L."/>
            <person name="Wei W."/>
            <person name="Wang X."/>
            <person name="Wang C."/>
            <person name="Huo Q."/>
            <person name="Li W."/>
            <person name="Guo W."/>
            <person name="Chen H."/>
            <person name="Chen S."/>
            <person name="Zhou L."/>
            <person name="Zhou L."/>
            <person name="Ni X."/>
            <person name="Tian J."/>
            <person name="Zhou Y."/>
            <person name="Sheng Y."/>
            <person name="Liu T."/>
            <person name="Pan Y."/>
            <person name="Xia L."/>
            <person name="Li J."/>
            <person name="Zhao F."/>
            <person name="Cao W."/>
        </authorList>
    </citation>
    <scope>NUCLEOTIDE SEQUENCE</scope>
    <source>
        <strain evidence="1">Rsan-2018</strain>
        <tissue evidence="1">Larvae</tissue>
    </source>
</reference>
<reference evidence="1" key="1">
    <citation type="journal article" date="2020" name="Cell">
        <title>Large-Scale Comparative Analyses of Tick Genomes Elucidate Their Genetic Diversity and Vector Capacities.</title>
        <authorList>
            <consortium name="Tick Genome and Microbiome Consortium (TIGMIC)"/>
            <person name="Jia N."/>
            <person name="Wang J."/>
            <person name="Shi W."/>
            <person name="Du L."/>
            <person name="Sun Y."/>
            <person name="Zhan W."/>
            <person name="Jiang J.F."/>
            <person name="Wang Q."/>
            <person name="Zhang B."/>
            <person name="Ji P."/>
            <person name="Bell-Sakyi L."/>
            <person name="Cui X.M."/>
            <person name="Yuan T.T."/>
            <person name="Jiang B.G."/>
            <person name="Yang W.F."/>
            <person name="Lam T.T."/>
            <person name="Chang Q.C."/>
            <person name="Ding S.J."/>
            <person name="Wang X.J."/>
            <person name="Zhu J.G."/>
            <person name="Ruan X.D."/>
            <person name="Zhao L."/>
            <person name="Wei J.T."/>
            <person name="Ye R.Z."/>
            <person name="Que T.C."/>
            <person name="Du C.H."/>
            <person name="Zhou Y.H."/>
            <person name="Cheng J.X."/>
            <person name="Dai P.F."/>
            <person name="Guo W.B."/>
            <person name="Han X.H."/>
            <person name="Huang E.J."/>
            <person name="Li L.F."/>
            <person name="Wei W."/>
            <person name="Gao Y.C."/>
            <person name="Liu J.Z."/>
            <person name="Shao H.Z."/>
            <person name="Wang X."/>
            <person name="Wang C.C."/>
            <person name="Yang T.C."/>
            <person name="Huo Q.B."/>
            <person name="Li W."/>
            <person name="Chen H.Y."/>
            <person name="Chen S.E."/>
            <person name="Zhou L.G."/>
            <person name="Ni X.B."/>
            <person name="Tian J.H."/>
            <person name="Sheng Y."/>
            <person name="Liu T."/>
            <person name="Pan Y.S."/>
            <person name="Xia L.Y."/>
            <person name="Li J."/>
            <person name="Zhao F."/>
            <person name="Cao W.C."/>
        </authorList>
    </citation>
    <scope>NUCLEOTIDE SEQUENCE</scope>
    <source>
        <strain evidence="1">Rsan-2018</strain>
    </source>
</reference>
<comment type="caution">
    <text evidence="1">The sequence shown here is derived from an EMBL/GenBank/DDBJ whole genome shotgun (WGS) entry which is preliminary data.</text>
</comment>